<dbReference type="AlphaFoldDB" id="A0A1T5EXB7"/>
<evidence type="ECO:0000313" key="1">
    <source>
        <dbReference type="EMBL" id="SKB88479.1"/>
    </source>
</evidence>
<evidence type="ECO:0000313" key="2">
    <source>
        <dbReference type="Proteomes" id="UP000190339"/>
    </source>
</evidence>
<proteinExistence type="predicted"/>
<dbReference type="Proteomes" id="UP000190339">
    <property type="component" value="Unassembled WGS sequence"/>
</dbReference>
<name>A0A1T5EXB7_9FLAO</name>
<organism evidence="1 2">
    <name type="scientific">Maribacter arcticus</name>
    <dbReference type="NCBI Taxonomy" id="561365"/>
    <lineage>
        <taxon>Bacteria</taxon>
        <taxon>Pseudomonadati</taxon>
        <taxon>Bacteroidota</taxon>
        <taxon>Flavobacteriia</taxon>
        <taxon>Flavobacteriales</taxon>
        <taxon>Flavobacteriaceae</taxon>
        <taxon>Maribacter</taxon>
    </lineage>
</organism>
<gene>
    <name evidence="1" type="ORF">SAMN05660866_03749</name>
</gene>
<keyword evidence="2" id="KW-1185">Reference proteome</keyword>
<dbReference type="EMBL" id="FUYL01000018">
    <property type="protein sequence ID" value="SKB88479.1"/>
    <property type="molecule type" value="Genomic_DNA"/>
</dbReference>
<evidence type="ECO:0008006" key="3">
    <source>
        <dbReference type="Google" id="ProtNLM"/>
    </source>
</evidence>
<reference evidence="2" key="1">
    <citation type="submission" date="2017-02" db="EMBL/GenBank/DDBJ databases">
        <authorList>
            <person name="Varghese N."/>
            <person name="Submissions S."/>
        </authorList>
    </citation>
    <scope>NUCLEOTIDE SEQUENCE [LARGE SCALE GENOMIC DNA]</scope>
    <source>
        <strain evidence="2">DSM 23546</strain>
    </source>
</reference>
<sequence>MKPTVDLIQLAGHGASLVIDASQKPTADLIQIAGIINRQGTHLTLVNAHRKPTVDLIQISGVCTGNITLEFVEK</sequence>
<dbReference type="RefSeq" id="WP_079514690.1">
    <property type="nucleotide sequence ID" value="NZ_FUYL01000018.1"/>
</dbReference>
<accession>A0A1T5EXB7</accession>
<protein>
    <recommendedName>
        <fullName evidence="3">STAS domain-containing protein</fullName>
    </recommendedName>
</protein>